<dbReference type="Gene3D" id="3.30.1360.100">
    <property type="entry name" value="General secretion pathway protein M, EpsM"/>
    <property type="match status" value="1"/>
</dbReference>
<keyword evidence="5" id="KW-0997">Cell inner membrane</keyword>
<reference evidence="13 14" key="1">
    <citation type="submission" date="2019-10" db="EMBL/GenBank/DDBJ databases">
        <title>Alcanivorax sp.PA15-N-34 draft genome sequence.</title>
        <authorList>
            <person name="Liao X."/>
            <person name="Shao Z."/>
        </authorList>
    </citation>
    <scope>NUCLEOTIDE SEQUENCE [LARGE SCALE GENOMIC DNA]</scope>
    <source>
        <strain evidence="13 14">PA15-N-34</strain>
    </source>
</reference>
<evidence type="ECO:0000259" key="12">
    <source>
        <dbReference type="Pfam" id="PF12693"/>
    </source>
</evidence>
<evidence type="ECO:0000256" key="7">
    <source>
        <dbReference type="ARBA" id="ARBA00022927"/>
    </source>
</evidence>
<keyword evidence="3 10" id="KW-0813">Transport</keyword>
<dbReference type="SUPFAM" id="SSF53067">
    <property type="entry name" value="Actin-like ATPase domain"/>
    <property type="match status" value="1"/>
</dbReference>
<dbReference type="AlphaFoldDB" id="A0A6N7LTY8"/>
<organism evidence="13 14">
    <name type="scientific">Alcanivorax sediminis</name>
    <dbReference type="NCBI Taxonomy" id="2663008"/>
    <lineage>
        <taxon>Bacteria</taxon>
        <taxon>Pseudomonadati</taxon>
        <taxon>Pseudomonadota</taxon>
        <taxon>Gammaproteobacteria</taxon>
        <taxon>Oceanospirillales</taxon>
        <taxon>Alcanivoracaceae</taxon>
        <taxon>Alcanivorax</taxon>
    </lineage>
</organism>
<evidence type="ECO:0000256" key="10">
    <source>
        <dbReference type="PIRNR" id="PIRNR015761"/>
    </source>
</evidence>
<comment type="caution">
    <text evidence="13">The sequence shown here is derived from an EMBL/GenBank/DDBJ whole genome shotgun (WGS) entry which is preliminary data.</text>
</comment>
<keyword evidence="6" id="KW-0812">Transmembrane</keyword>
<dbReference type="Proteomes" id="UP000469421">
    <property type="component" value="Unassembled WGS sequence"/>
</dbReference>
<sequence>MSQAPLIYLYDIDELPLGGGSPALFQSARGSSAVLTTLDGACGAAAETGGPLRIILCASMVRLTQVELSRKQARHLDRVMPYLLEENLLDSPDALFFNARKGEGDEYLVTAIEQDLMNTLRERASVAGANLQSVEVDIECLASALPMVVQLPEGKNLIATRRDAYLVVDEHALNELGPLFGDTLADATQIDSDGSLFDLLRQHQGPQLMTGAYAPRKQSGQPGALAEWRPLLILAASILFLAVVGLRVQAWRYNVAAETALADAMKQYEQLFPGDKATSALTRQFQSRLSRLSSGGGAAGTSFFPMLVPVAEVLKKSSVEPKRLQYDQRQNNLLLDVSAKDYAQLEALQNALREQGAKASIANYRNAAQGVNARIKVEQPG</sequence>
<gene>
    <name evidence="13" type="ORF">GFN93_11875</name>
</gene>
<evidence type="ECO:0000313" key="13">
    <source>
        <dbReference type="EMBL" id="MQX53949.1"/>
    </source>
</evidence>
<dbReference type="RefSeq" id="WP_153501284.1">
    <property type="nucleotide sequence ID" value="NZ_WIRE01000001.1"/>
</dbReference>
<proteinExistence type="inferred from homology"/>
<dbReference type="InterPro" id="IPR025691">
    <property type="entry name" value="GspL_pp_dom"/>
</dbReference>
<evidence type="ECO:0000256" key="2">
    <source>
        <dbReference type="ARBA" id="ARBA00005318"/>
    </source>
</evidence>
<evidence type="ECO:0000256" key="1">
    <source>
        <dbReference type="ARBA" id="ARBA00004377"/>
    </source>
</evidence>
<dbReference type="GO" id="GO:0005886">
    <property type="term" value="C:plasma membrane"/>
    <property type="evidence" value="ECO:0007669"/>
    <property type="project" value="UniProtKB-SubCell"/>
</dbReference>
<accession>A0A6N7LTY8</accession>
<keyword evidence="9" id="KW-0472">Membrane</keyword>
<keyword evidence="4" id="KW-1003">Cell membrane</keyword>
<dbReference type="InterPro" id="IPR007812">
    <property type="entry name" value="T2SS_protein-GspL"/>
</dbReference>
<dbReference type="GO" id="GO:0015628">
    <property type="term" value="P:protein secretion by the type II secretion system"/>
    <property type="evidence" value="ECO:0007669"/>
    <property type="project" value="InterPro"/>
</dbReference>
<evidence type="ECO:0000259" key="11">
    <source>
        <dbReference type="Pfam" id="PF05134"/>
    </source>
</evidence>
<comment type="subcellular location">
    <subcellularLocation>
        <location evidence="1">Cell inner membrane</location>
        <topology evidence="1">Single-pass membrane protein</topology>
    </subcellularLocation>
</comment>
<dbReference type="PIRSF" id="PIRSF015761">
    <property type="entry name" value="Protein_L"/>
    <property type="match status" value="1"/>
</dbReference>
<dbReference type="NCBIfam" id="TIGR01709">
    <property type="entry name" value="typeII_sec_gspL"/>
    <property type="match status" value="1"/>
</dbReference>
<dbReference type="Pfam" id="PF05134">
    <property type="entry name" value="T2SSL"/>
    <property type="match status" value="1"/>
</dbReference>
<evidence type="ECO:0000256" key="5">
    <source>
        <dbReference type="ARBA" id="ARBA00022519"/>
    </source>
</evidence>
<comment type="function">
    <text evidence="10">Inner membrane component of the type II secretion system required for the energy-dependent secretion of extracellular factors such as proteases and toxins from the periplasm.</text>
</comment>
<dbReference type="InterPro" id="IPR043129">
    <property type="entry name" value="ATPase_NBD"/>
</dbReference>
<dbReference type="Pfam" id="PF12693">
    <property type="entry name" value="GspL_C"/>
    <property type="match status" value="1"/>
</dbReference>
<dbReference type="GO" id="GO:0015627">
    <property type="term" value="C:type II protein secretion system complex"/>
    <property type="evidence" value="ECO:0007669"/>
    <property type="project" value="InterPro"/>
</dbReference>
<evidence type="ECO:0000256" key="8">
    <source>
        <dbReference type="ARBA" id="ARBA00022989"/>
    </source>
</evidence>
<evidence type="ECO:0000256" key="4">
    <source>
        <dbReference type="ARBA" id="ARBA00022475"/>
    </source>
</evidence>
<keyword evidence="14" id="KW-1185">Reference proteome</keyword>
<evidence type="ECO:0000256" key="9">
    <source>
        <dbReference type="ARBA" id="ARBA00023136"/>
    </source>
</evidence>
<name>A0A6N7LTY8_9GAMM</name>
<evidence type="ECO:0000256" key="6">
    <source>
        <dbReference type="ARBA" id="ARBA00022692"/>
    </source>
</evidence>
<evidence type="ECO:0000313" key="14">
    <source>
        <dbReference type="Proteomes" id="UP000469421"/>
    </source>
</evidence>
<comment type="similarity">
    <text evidence="2 10">Belongs to the GSP L family.</text>
</comment>
<protein>
    <recommendedName>
        <fullName evidence="10">Type II secretion system protein L</fullName>
        <shortName evidence="10">T2SS protein L</shortName>
    </recommendedName>
</protein>
<dbReference type="Gene3D" id="3.30.420.380">
    <property type="match status" value="1"/>
</dbReference>
<dbReference type="EMBL" id="WIRE01000001">
    <property type="protein sequence ID" value="MQX53949.1"/>
    <property type="molecule type" value="Genomic_DNA"/>
</dbReference>
<keyword evidence="7 10" id="KW-0653">Protein transport</keyword>
<evidence type="ECO:0000256" key="3">
    <source>
        <dbReference type="ARBA" id="ARBA00022448"/>
    </source>
</evidence>
<feature type="domain" description="GspL cytoplasmic actin-ATPase-like" evidence="11">
    <location>
        <begin position="50"/>
        <end position="142"/>
    </location>
</feature>
<keyword evidence="8" id="KW-1133">Transmembrane helix</keyword>
<dbReference type="GO" id="GO:0009276">
    <property type="term" value="C:Gram-negative-bacterium-type cell wall"/>
    <property type="evidence" value="ECO:0007669"/>
    <property type="project" value="InterPro"/>
</dbReference>
<dbReference type="InterPro" id="IPR024230">
    <property type="entry name" value="GspL_cyto_dom"/>
</dbReference>
<feature type="domain" description="GspL periplasmic" evidence="12">
    <location>
        <begin position="225"/>
        <end position="374"/>
    </location>
</feature>